<dbReference type="Proteomes" id="UP001060112">
    <property type="component" value="Chromosome"/>
</dbReference>
<sequence length="122" mass="14466">MQILPLVHHLQYHIIKHKKVLMILLCLLCTGCSQDKVDITKIEIKSVEISDTIEIIYVNNTDSYLNYEYYFKNGILSIYFIKTDKKKIFENLIEIKNTYSDIEAIEIIDDTQSRAIYPQLFW</sequence>
<keyword evidence="2" id="KW-1185">Reference proteome</keyword>
<proteinExistence type="predicted"/>
<protein>
    <submittedName>
        <fullName evidence="1">Uncharacterized protein</fullName>
    </submittedName>
</protein>
<evidence type="ECO:0000313" key="1">
    <source>
        <dbReference type="EMBL" id="UTY39533.1"/>
    </source>
</evidence>
<reference evidence="1" key="1">
    <citation type="submission" date="2022-07" db="EMBL/GenBank/DDBJ databases">
        <title>Faecal culturing of patients with breast cancer.</title>
        <authorList>
            <person name="Teng N.M.Y."/>
            <person name="Kiu R."/>
            <person name="Evans R."/>
            <person name="Baker D.J."/>
            <person name="Zenner C."/>
            <person name="Robinson S.D."/>
            <person name="Hall L.J."/>
        </authorList>
    </citation>
    <scope>NUCLEOTIDE SEQUENCE</scope>
    <source>
        <strain evidence="1">LH1062</strain>
    </source>
</reference>
<organism evidence="1 2">
    <name type="scientific">Allocoprobacillus halotolerans</name>
    <dbReference type="NCBI Taxonomy" id="2944914"/>
    <lineage>
        <taxon>Bacteria</taxon>
        <taxon>Bacillati</taxon>
        <taxon>Bacillota</taxon>
        <taxon>Erysipelotrichia</taxon>
        <taxon>Erysipelotrichales</taxon>
        <taxon>Erysipelotrichaceae</taxon>
        <taxon>Allocoprobacillus</taxon>
    </lineage>
</organism>
<accession>A0ABY5I2D7</accession>
<dbReference type="EMBL" id="CP101620">
    <property type="protein sequence ID" value="UTY39533.1"/>
    <property type="molecule type" value="Genomic_DNA"/>
</dbReference>
<evidence type="ECO:0000313" key="2">
    <source>
        <dbReference type="Proteomes" id="UP001060112"/>
    </source>
</evidence>
<gene>
    <name evidence="1" type="ORF">NMU03_01475</name>
</gene>
<dbReference type="RefSeq" id="WP_290140675.1">
    <property type="nucleotide sequence ID" value="NZ_CP101620.1"/>
</dbReference>
<name>A0ABY5I2D7_9FIRM</name>